<keyword evidence="3" id="KW-1185">Reference proteome</keyword>
<reference evidence="2 3" key="1">
    <citation type="journal article" date="2014" name="Genome Biol. Evol.">
        <title>The secreted proteins of Achlya hypogyna and Thraustotheca clavata identify the ancestral oomycete secretome and reveal gene acquisitions by horizontal gene transfer.</title>
        <authorList>
            <person name="Misner I."/>
            <person name="Blouin N."/>
            <person name="Leonard G."/>
            <person name="Richards T.A."/>
            <person name="Lane C.E."/>
        </authorList>
    </citation>
    <scope>NUCLEOTIDE SEQUENCE [LARGE SCALE GENOMIC DNA]</scope>
    <source>
        <strain evidence="2 3">ATCC 34112</strain>
    </source>
</reference>
<name>A0A1V9ZC88_9STRA</name>
<accession>A0A1V9ZC88</accession>
<organism evidence="2 3">
    <name type="scientific">Thraustotheca clavata</name>
    <dbReference type="NCBI Taxonomy" id="74557"/>
    <lineage>
        <taxon>Eukaryota</taxon>
        <taxon>Sar</taxon>
        <taxon>Stramenopiles</taxon>
        <taxon>Oomycota</taxon>
        <taxon>Saprolegniomycetes</taxon>
        <taxon>Saprolegniales</taxon>
        <taxon>Achlyaceae</taxon>
        <taxon>Thraustotheca</taxon>
    </lineage>
</organism>
<dbReference type="STRING" id="74557.A0A1V9ZC88"/>
<dbReference type="PROSITE" id="PS50096">
    <property type="entry name" value="IQ"/>
    <property type="match status" value="1"/>
</dbReference>
<proteinExistence type="predicted"/>
<evidence type="ECO:0000313" key="3">
    <source>
        <dbReference type="Proteomes" id="UP000243217"/>
    </source>
</evidence>
<sequence>MLLPLLPPPPQEERSGRWPAINLHALPSPRPLPKRKVPVHLPPGVVPMTTLHRHHTPPEIAVDVDDCHTMSLIAQSFNDTIKGIRASFQRMDATTTIFRQEMEEAEEMAELIRIRCAWAKVLYAELVHNSAIRIQRLLRGYWGRRKTASTIQRMYRKRLTRRKAHLAVFKATMANTVLGLRTFNKYIRAHPDMDPTIVFEKIRASIRVQRRWRAAYQKVRSRYAEMAEQVRRERLCTRFFQLCRNIATVISILKFWRRATIFHYFTMPEYKKTRNGILSSFKHWRRAATSQNRRRSALSHREGDVFVRAAKALHATPAYGKEPKAWYARHTIRTMDDKELSSVPYTPLVCSPGNNTNDIDKPKVNIDLNLTSPPRSLSLPGTVSLGPWEGPTESDNKGIPLVVTSAIKSGVTIPTEFLLSTPRVRKPKELVPKHVAKKNQLEFVQKLKQVNERRRQAVDQAKAKRIQDEKDAEDVKRAKAEELNRKRLERMKELEDNLERRRLQRLRDQQQKRTEQVYT</sequence>
<evidence type="ECO:0000313" key="2">
    <source>
        <dbReference type="EMBL" id="OQR95615.1"/>
    </source>
</evidence>
<gene>
    <name evidence="2" type="ORF">THRCLA_07716</name>
</gene>
<feature type="region of interest" description="Disordered" evidence="1">
    <location>
        <begin position="454"/>
        <end position="519"/>
    </location>
</feature>
<evidence type="ECO:0000256" key="1">
    <source>
        <dbReference type="SAM" id="MobiDB-lite"/>
    </source>
</evidence>
<comment type="caution">
    <text evidence="2">The sequence shown here is derived from an EMBL/GenBank/DDBJ whole genome shotgun (WGS) entry which is preliminary data.</text>
</comment>
<dbReference type="Proteomes" id="UP000243217">
    <property type="component" value="Unassembled WGS sequence"/>
</dbReference>
<dbReference type="OrthoDB" id="78360at2759"/>
<protein>
    <submittedName>
        <fullName evidence="2">Uncharacterized protein</fullName>
    </submittedName>
</protein>
<dbReference type="EMBL" id="JNBS01002074">
    <property type="protein sequence ID" value="OQR95615.1"/>
    <property type="molecule type" value="Genomic_DNA"/>
</dbReference>
<dbReference type="AlphaFoldDB" id="A0A1V9ZC88"/>